<evidence type="ECO:0000313" key="1">
    <source>
        <dbReference type="EMBL" id="UXE39624.1"/>
    </source>
</evidence>
<dbReference type="InterPro" id="IPR009312">
    <property type="entry name" value="Phage_lambda_GpU-like"/>
</dbReference>
<dbReference type="Gene3D" id="3.30.70.1700">
    <property type="entry name" value="Phage minor tail protein U"/>
    <property type="match status" value="1"/>
</dbReference>
<sequence>MIHTEIREVVLNKLRSSIPGKVLWYDGRPAFLAPEELPAVAVYITDASTTSGVIDEEEWQATLHIEVFLKATSTDSELDKWMESRIYPAMVDIPELAQLIQTMSPGGYEYQRDDEAATWGSADLQYALTYIM</sequence>
<evidence type="ECO:0000313" key="2">
    <source>
        <dbReference type="Proteomes" id="UP001064206"/>
    </source>
</evidence>
<dbReference type="Proteomes" id="UP001064206">
    <property type="component" value="Chromosome"/>
</dbReference>
<accession>A0A9Q9MY71</accession>
<dbReference type="AlphaFoldDB" id="A0A9Q9MY71"/>
<name>A0A9Q9MY71_RAOOR</name>
<dbReference type="RefSeq" id="WP_260990615.1">
    <property type="nucleotide sequence ID" value="NZ_CP104450.1"/>
</dbReference>
<dbReference type="EMBL" id="CP104450">
    <property type="protein sequence ID" value="UXE39624.1"/>
    <property type="molecule type" value="Genomic_DNA"/>
</dbReference>
<organism evidence="1 2">
    <name type="scientific">Raoultella ornithinolytica</name>
    <name type="common">Klebsiella ornithinolytica</name>
    <dbReference type="NCBI Taxonomy" id="54291"/>
    <lineage>
        <taxon>Bacteria</taxon>
        <taxon>Pseudomonadati</taxon>
        <taxon>Pseudomonadota</taxon>
        <taxon>Gammaproteobacteria</taxon>
        <taxon>Enterobacterales</taxon>
        <taxon>Enterobacteriaceae</taxon>
        <taxon>Klebsiella/Raoultella group</taxon>
        <taxon>Raoultella</taxon>
    </lineage>
</organism>
<dbReference type="InterPro" id="IPR038512">
    <property type="entry name" value="GpU-like_sf"/>
</dbReference>
<dbReference type="SUPFAM" id="SSF143749">
    <property type="entry name" value="Phage tail protein-like"/>
    <property type="match status" value="1"/>
</dbReference>
<reference evidence="1" key="1">
    <citation type="submission" date="2022-09" db="EMBL/GenBank/DDBJ databases">
        <title>Multidrug resistance Raoultella ornithinolytica Strain MQB_Silv_108.</title>
        <authorList>
            <person name="Quintela-Baluja M."/>
        </authorList>
    </citation>
    <scope>NUCLEOTIDE SEQUENCE</scope>
    <source>
        <strain evidence="1">MQB_Silv_108</strain>
    </source>
</reference>
<gene>
    <name evidence="1" type="ORF">N2J37_07765</name>
</gene>
<dbReference type="Pfam" id="PF06141">
    <property type="entry name" value="Phage_tail_U"/>
    <property type="match status" value="1"/>
</dbReference>
<proteinExistence type="predicted"/>
<dbReference type="InterPro" id="IPR035934">
    <property type="entry name" value="Phage_tail_protein-like_sf"/>
</dbReference>
<protein>
    <submittedName>
        <fullName evidence="1">Phage minor tail U family protein</fullName>
    </submittedName>
</protein>